<evidence type="ECO:0008006" key="4">
    <source>
        <dbReference type="Google" id="ProtNLM"/>
    </source>
</evidence>
<keyword evidence="1" id="KW-1133">Transmembrane helix</keyword>
<keyword evidence="1" id="KW-0472">Membrane</keyword>
<protein>
    <recommendedName>
        <fullName evidence="4">DUF2975 domain-containing protein</fullName>
    </recommendedName>
</protein>
<dbReference type="InterPro" id="IPR021354">
    <property type="entry name" value="DUF2975"/>
</dbReference>
<dbReference type="Proteomes" id="UP000178230">
    <property type="component" value="Unassembled WGS sequence"/>
</dbReference>
<feature type="transmembrane region" description="Helical" evidence="1">
    <location>
        <begin position="91"/>
        <end position="111"/>
    </location>
</feature>
<keyword evidence="1" id="KW-0812">Transmembrane</keyword>
<dbReference type="AlphaFoldDB" id="A0A1F5YKP3"/>
<organism evidence="2 3">
    <name type="scientific">Candidatus Gottesmanbacteria bacterium RBG_13_37_7</name>
    <dbReference type="NCBI Taxonomy" id="1798369"/>
    <lineage>
        <taxon>Bacteria</taxon>
        <taxon>Candidatus Gottesmaniibacteriota</taxon>
    </lineage>
</organism>
<evidence type="ECO:0000256" key="1">
    <source>
        <dbReference type="SAM" id="Phobius"/>
    </source>
</evidence>
<name>A0A1F5YKP3_9BACT</name>
<feature type="transmembrane region" description="Helical" evidence="1">
    <location>
        <begin position="7"/>
        <end position="27"/>
    </location>
</feature>
<gene>
    <name evidence="2" type="ORF">A2Y99_05370</name>
</gene>
<comment type="caution">
    <text evidence="2">The sequence shown here is derived from an EMBL/GenBank/DDBJ whole genome shotgun (WGS) entry which is preliminary data.</text>
</comment>
<dbReference type="Pfam" id="PF11188">
    <property type="entry name" value="DUF2975"/>
    <property type="match status" value="1"/>
</dbReference>
<feature type="transmembrane region" description="Helical" evidence="1">
    <location>
        <begin position="47"/>
        <end position="70"/>
    </location>
</feature>
<accession>A0A1F5YKP3</accession>
<evidence type="ECO:0000313" key="2">
    <source>
        <dbReference type="EMBL" id="OGG00643.1"/>
    </source>
</evidence>
<feature type="transmembrane region" description="Helical" evidence="1">
    <location>
        <begin position="117"/>
        <end position="140"/>
    </location>
</feature>
<reference evidence="2 3" key="1">
    <citation type="journal article" date="2016" name="Nat. Commun.">
        <title>Thousands of microbial genomes shed light on interconnected biogeochemical processes in an aquifer system.</title>
        <authorList>
            <person name="Anantharaman K."/>
            <person name="Brown C.T."/>
            <person name="Hug L.A."/>
            <person name="Sharon I."/>
            <person name="Castelle C.J."/>
            <person name="Probst A.J."/>
            <person name="Thomas B.C."/>
            <person name="Singh A."/>
            <person name="Wilkins M.J."/>
            <person name="Karaoz U."/>
            <person name="Brodie E.L."/>
            <person name="Williams K.H."/>
            <person name="Hubbard S.S."/>
            <person name="Banfield J.F."/>
        </authorList>
    </citation>
    <scope>NUCLEOTIDE SEQUENCE [LARGE SCALE GENOMIC DNA]</scope>
</reference>
<proteinExistence type="predicted"/>
<evidence type="ECO:0000313" key="3">
    <source>
        <dbReference type="Proteomes" id="UP000178230"/>
    </source>
</evidence>
<sequence length="158" mass="17282">MKKGSTLFLKSVICLIAIGALIWMIWFPQLEGRAVNLDLISIYKDPLILYAYIASIPFFVALYQAFNLLGYIDGNKVFSQLSVKAVRNIKYCAVITSGLIVLGILYIRLSVIDDDPAGITALGIFSTFASIIVATAAAVFQKLLQNAVDIKSENDLTV</sequence>
<dbReference type="EMBL" id="MFIY01000001">
    <property type="protein sequence ID" value="OGG00643.1"/>
    <property type="molecule type" value="Genomic_DNA"/>
</dbReference>